<evidence type="ECO:0000256" key="1">
    <source>
        <dbReference type="SAM" id="MobiDB-lite"/>
    </source>
</evidence>
<dbReference type="Proteomes" id="UP000199657">
    <property type="component" value="Unassembled WGS sequence"/>
</dbReference>
<keyword evidence="3" id="KW-1185">Reference proteome</keyword>
<dbReference type="STRING" id="406100.SAMN04488052_103175"/>
<reference evidence="2 3" key="1">
    <citation type="submission" date="2016-10" db="EMBL/GenBank/DDBJ databases">
        <authorList>
            <person name="de Groot N.N."/>
        </authorList>
    </citation>
    <scope>NUCLEOTIDE SEQUENCE [LARGE SCALE GENOMIC DNA]</scope>
    <source>
        <strain evidence="2 3">CGMCC 1.6291</strain>
    </source>
</reference>
<evidence type="ECO:0008006" key="4">
    <source>
        <dbReference type="Google" id="ProtNLM"/>
    </source>
</evidence>
<sequence length="727" mass="80490">MSSDRKVVNLGQSAARGRETALYARFRALADARLAALLRHMLDHTDDALFERAEKAGSNQEQRLFFEAMREVRRGRQDFEARFLKGLADAHAGAPMPGRHGAESESSAPDVLSLVDDQDLEERLAIDGMISKARARSSEALAHLCERLDADAGREWATAATNPVDPARICATLEQAAAALHMDIQPRLIVYKLFDRYVMGHLGGLYQELNQLFIDAGVRPQIRPQGARPADQGHARAPRAPSTNAPRAGGLPDRDADEAFAVLQNLLAAGRDTGEWSGTGYAAPETTANVTDVLQALSGLQGQAPAADPADGDTVVSLRPAVLKQRVRQQLTTSAGGAADLGQAEDDTIDIVSLLFDAVLDDPNLPDSIKALLARLQIPVLKVALLDRAFFTRRDHPARRLINEMARAGVGWTDSGRPGGDPLYQAIDGIVTRLLDEFIDDVAVFDNALQAFRQYLEDDCARARQIEERTRQAAEGKARVDTAKEHVDAALRERVGQRQLAECAHRLLYEGWSQVLFISLLREGADSDGWRHKLSVVDRLLWSLDPKPDHASRKQLVTEIPPLLHDLRSELNAVMFNPIEMTKLFKALEHEHIQTLSRGRDQTQALSEPVQQASEQADTAEPQEARPEDADELAPYRERLNQVAVGTWFEFRQDSGKHLRAKLSARLSGGERLIFVNRAGFKLADRRRDELADALRRETVLMLDDNMLFDKALENVVSNLRAMRDAR</sequence>
<name>A0A1H8SSR6_9GAMM</name>
<accession>A0A1H8SSR6</accession>
<evidence type="ECO:0000313" key="3">
    <source>
        <dbReference type="Proteomes" id="UP000199657"/>
    </source>
</evidence>
<evidence type="ECO:0000313" key="2">
    <source>
        <dbReference type="EMBL" id="SEO81691.1"/>
    </source>
</evidence>
<gene>
    <name evidence="2" type="ORF">SAMN04488052_103175</name>
</gene>
<dbReference type="Pfam" id="PF07793">
    <property type="entry name" value="DUF1631"/>
    <property type="match status" value="1"/>
</dbReference>
<organism evidence="2 3">
    <name type="scientific">Aquisalimonas asiatica</name>
    <dbReference type="NCBI Taxonomy" id="406100"/>
    <lineage>
        <taxon>Bacteria</taxon>
        <taxon>Pseudomonadati</taxon>
        <taxon>Pseudomonadota</taxon>
        <taxon>Gammaproteobacteria</taxon>
        <taxon>Chromatiales</taxon>
        <taxon>Ectothiorhodospiraceae</taxon>
        <taxon>Aquisalimonas</taxon>
    </lineage>
</organism>
<protein>
    <recommendedName>
        <fullName evidence="4">Thymidine phosphorylase</fullName>
    </recommendedName>
</protein>
<feature type="compositionally biased region" description="Basic and acidic residues" evidence="1">
    <location>
        <begin position="623"/>
        <end position="633"/>
    </location>
</feature>
<feature type="compositionally biased region" description="Polar residues" evidence="1">
    <location>
        <begin position="602"/>
        <end position="617"/>
    </location>
</feature>
<feature type="region of interest" description="Disordered" evidence="1">
    <location>
        <begin position="223"/>
        <end position="253"/>
    </location>
</feature>
<dbReference type="AlphaFoldDB" id="A0A1H8SSR6"/>
<proteinExistence type="predicted"/>
<dbReference type="EMBL" id="FOEG01000003">
    <property type="protein sequence ID" value="SEO81691.1"/>
    <property type="molecule type" value="Genomic_DNA"/>
</dbReference>
<dbReference type="OrthoDB" id="6188167at2"/>
<feature type="region of interest" description="Disordered" evidence="1">
    <location>
        <begin position="596"/>
        <end position="633"/>
    </location>
</feature>
<dbReference type="RefSeq" id="WP_091642403.1">
    <property type="nucleotide sequence ID" value="NZ_FOEG01000003.1"/>
</dbReference>
<dbReference type="InterPro" id="IPR012434">
    <property type="entry name" value="DUF1631"/>
</dbReference>